<dbReference type="EC" id="3.4.11.18" evidence="6 7"/>
<keyword evidence="5 6" id="KW-0378">Hydrolase</keyword>
<feature type="domain" description="Peptidase M24" evidence="8">
    <location>
        <begin position="15"/>
        <end position="110"/>
    </location>
</feature>
<feature type="binding site" evidence="6">
    <location>
        <position position="202"/>
    </location>
    <ligand>
        <name>substrate</name>
    </ligand>
</feature>
<evidence type="ECO:0000256" key="4">
    <source>
        <dbReference type="ARBA" id="ARBA00022723"/>
    </source>
</evidence>
<dbReference type="GO" id="GO:0070006">
    <property type="term" value="F:metalloaminopeptidase activity"/>
    <property type="evidence" value="ECO:0007669"/>
    <property type="project" value="UniProtKB-UniRule"/>
</dbReference>
<name>A0A0G1MGA6_9BACT</name>
<dbReference type="EMBL" id="LCKX01000012">
    <property type="protein sequence ID" value="KKU07361.1"/>
    <property type="molecule type" value="Genomic_DNA"/>
</dbReference>
<reference evidence="9 10" key="1">
    <citation type="journal article" date="2015" name="Nature">
        <title>rRNA introns, odd ribosomes, and small enigmatic genomes across a large radiation of phyla.</title>
        <authorList>
            <person name="Brown C.T."/>
            <person name="Hug L.A."/>
            <person name="Thomas B.C."/>
            <person name="Sharon I."/>
            <person name="Castelle C.J."/>
            <person name="Singh A."/>
            <person name="Wilkins M.J."/>
            <person name="Williams K.H."/>
            <person name="Banfield J.F."/>
        </authorList>
    </citation>
    <scope>NUCLEOTIDE SEQUENCE [LARGE SCALE GENOMIC DNA]</scope>
</reference>
<dbReference type="PATRIC" id="fig|1619041.3.peg.440"/>
<comment type="caution">
    <text evidence="9">The sequence shown here is derived from an EMBL/GenBank/DDBJ whole genome shotgun (WGS) entry which is preliminary data.</text>
</comment>
<gene>
    <name evidence="6" type="primary">map</name>
    <name evidence="9" type="ORF">UX10_C0012G0043</name>
</gene>
<dbReference type="InterPro" id="IPR036005">
    <property type="entry name" value="Creatinase/aminopeptidase-like"/>
</dbReference>
<evidence type="ECO:0000256" key="2">
    <source>
        <dbReference type="ARBA" id="ARBA00022438"/>
    </source>
</evidence>
<protein>
    <recommendedName>
        <fullName evidence="6 7">Methionine aminopeptidase</fullName>
        <shortName evidence="6">MAP</shortName>
        <shortName evidence="6">MetAP</shortName>
        <ecNumber evidence="6 7">3.4.11.18</ecNumber>
    </recommendedName>
    <alternativeName>
        <fullName evidence="6">Peptidase M</fullName>
    </alternativeName>
</protein>
<evidence type="ECO:0000259" key="8">
    <source>
        <dbReference type="Pfam" id="PF00557"/>
    </source>
</evidence>
<dbReference type="InterPro" id="IPR002467">
    <property type="entry name" value="Pept_M24A_MAP1"/>
</dbReference>
<comment type="subunit">
    <text evidence="6">Monomer.</text>
</comment>
<feature type="binding site" evidence="6">
    <location>
        <position position="87"/>
    </location>
    <ligand>
        <name>substrate</name>
    </ligand>
</feature>
<dbReference type="PRINTS" id="PR00599">
    <property type="entry name" value="MAPEPTIDASE"/>
</dbReference>
<feature type="binding site" evidence="6">
    <location>
        <position position="132"/>
    </location>
    <ligand>
        <name>a divalent metal cation</name>
        <dbReference type="ChEBI" id="CHEBI:60240"/>
        <label>2</label>
        <note>catalytic</note>
    </ligand>
</feature>
<feature type="binding site" evidence="6">
    <location>
        <position position="105"/>
    </location>
    <ligand>
        <name>a divalent metal cation</name>
        <dbReference type="ChEBI" id="CHEBI:60240"/>
        <label>1</label>
    </ligand>
</feature>
<dbReference type="Pfam" id="PF00557">
    <property type="entry name" value="Peptidase_M24"/>
    <property type="match status" value="2"/>
</dbReference>
<sequence>MNTGITIKTPEEIELIREGGAHMHRILWHLGDMAKKPGTTTEDLEAEAQKLIKECGGRPSFIGYGTEQGAPPFPTVLCTSVNDILVHAPALPARTLHEGDLIGIDIGMEWPAKELRAKEKRFAHLTRGFYTDTAISVGVGRITKEAERLLKVTKKALDIAIKKVKAGVTVGEVSSSIETYAKKQGVGIVRDLVGHGVGYEVHEDPRIPNYLDKRLATVVLKEGMVIAIEPMFTLGDYRVETMEDKWSIRSIDGSLTAHFEHTIVVTARGADVLT</sequence>
<feature type="binding site" evidence="6">
    <location>
        <position position="132"/>
    </location>
    <ligand>
        <name>a divalent metal cation</name>
        <dbReference type="ChEBI" id="CHEBI:60240"/>
        <label>1</label>
    </ligand>
</feature>
<feature type="binding site" evidence="6">
    <location>
        <position position="229"/>
    </location>
    <ligand>
        <name>a divalent metal cation</name>
        <dbReference type="ChEBI" id="CHEBI:60240"/>
        <label>2</label>
        <note>catalytic</note>
    </ligand>
</feature>
<evidence type="ECO:0000256" key="3">
    <source>
        <dbReference type="ARBA" id="ARBA00022670"/>
    </source>
</evidence>
<dbReference type="GO" id="GO:0005829">
    <property type="term" value="C:cytosol"/>
    <property type="evidence" value="ECO:0007669"/>
    <property type="project" value="TreeGrafter"/>
</dbReference>
<dbReference type="GO" id="GO:0046872">
    <property type="term" value="F:metal ion binding"/>
    <property type="evidence" value="ECO:0007669"/>
    <property type="project" value="UniProtKB-UniRule"/>
</dbReference>
<dbReference type="GO" id="GO:0006508">
    <property type="term" value="P:proteolysis"/>
    <property type="evidence" value="ECO:0007669"/>
    <property type="project" value="UniProtKB-KW"/>
</dbReference>
<feature type="binding site" evidence="6">
    <location>
        <position position="260"/>
    </location>
    <ligand>
        <name>a divalent metal cation</name>
        <dbReference type="ChEBI" id="CHEBI:60240"/>
        <label>1</label>
    </ligand>
</feature>
<keyword evidence="3 6" id="KW-0645">Protease</keyword>
<comment type="function">
    <text evidence="1 6">Removes the N-terminal methionine from nascent proteins. The N-terminal methionine is often cleaved when the second residue in the primary sequence is small and uncharged (Met-Ala-, Cys, Gly, Pro, Ser, Thr, or Val). Requires deformylation of the N(alpha)-formylated initiator methionine before it can be hydrolyzed.</text>
</comment>
<organism evidence="9 10">
    <name type="scientific">Candidatus Magasanikbacteria bacterium GW2011_GWA2_45_39</name>
    <dbReference type="NCBI Taxonomy" id="1619041"/>
    <lineage>
        <taxon>Bacteria</taxon>
        <taxon>Candidatus Magasanikiibacteriota</taxon>
    </lineage>
</organism>
<feature type="domain" description="Peptidase M24" evidence="8">
    <location>
        <begin position="124"/>
        <end position="267"/>
    </location>
</feature>
<dbReference type="PANTHER" id="PTHR43330:SF27">
    <property type="entry name" value="METHIONINE AMINOPEPTIDASE"/>
    <property type="match status" value="1"/>
</dbReference>
<evidence type="ECO:0000313" key="9">
    <source>
        <dbReference type="EMBL" id="KKU07361.1"/>
    </source>
</evidence>
<dbReference type="InterPro" id="IPR000994">
    <property type="entry name" value="Pept_M24"/>
</dbReference>
<dbReference type="Gene3D" id="3.90.230.10">
    <property type="entry name" value="Creatinase/methionine aminopeptidase superfamily"/>
    <property type="match status" value="1"/>
</dbReference>
<comment type="catalytic activity">
    <reaction evidence="6 7">
        <text>Release of N-terminal amino acids, preferentially methionine, from peptides and arylamides.</text>
        <dbReference type="EC" id="3.4.11.18"/>
    </reaction>
</comment>
<evidence type="ECO:0000256" key="6">
    <source>
        <dbReference type="HAMAP-Rule" id="MF_01974"/>
    </source>
</evidence>
<dbReference type="PANTHER" id="PTHR43330">
    <property type="entry name" value="METHIONINE AMINOPEPTIDASE"/>
    <property type="match status" value="1"/>
</dbReference>
<dbReference type="HAMAP" id="MF_01974">
    <property type="entry name" value="MetAP_1"/>
    <property type="match status" value="1"/>
</dbReference>
<dbReference type="NCBIfam" id="TIGR00500">
    <property type="entry name" value="met_pdase_I"/>
    <property type="match status" value="1"/>
</dbReference>
<keyword evidence="2 6" id="KW-0031">Aminopeptidase</keyword>
<keyword evidence="4 6" id="KW-0479">Metal-binding</keyword>
<accession>A0A0G1MGA6</accession>
<comment type="cofactor">
    <cofactor evidence="6">
        <name>Co(2+)</name>
        <dbReference type="ChEBI" id="CHEBI:48828"/>
    </cofactor>
    <cofactor evidence="6">
        <name>Zn(2+)</name>
        <dbReference type="ChEBI" id="CHEBI:29105"/>
    </cofactor>
    <cofactor evidence="6">
        <name>Mn(2+)</name>
        <dbReference type="ChEBI" id="CHEBI:29035"/>
    </cofactor>
    <cofactor evidence="6">
        <name>Fe(2+)</name>
        <dbReference type="ChEBI" id="CHEBI:29033"/>
    </cofactor>
    <text evidence="6">Binds 2 divalent metal cations per subunit. Has a high-affinity and a low affinity metal-binding site. The true nature of the physiological cofactor is under debate. The enzyme is active with cobalt, zinc, manganese or divalent iron ions. Most likely, methionine aminopeptidases function as mononuclear Fe(2+)-metalloproteases under physiological conditions, and the catalytically relevant metal-binding site has been assigned to the histidine-containing high-affinity site.</text>
</comment>
<comment type="similarity">
    <text evidence="6">Belongs to the peptidase M24A family. Methionine aminopeptidase type 1 subfamily.</text>
</comment>
<dbReference type="GO" id="GO:0004239">
    <property type="term" value="F:initiator methionyl aminopeptidase activity"/>
    <property type="evidence" value="ECO:0007669"/>
    <property type="project" value="UniProtKB-UniRule"/>
</dbReference>
<dbReference type="Proteomes" id="UP000033999">
    <property type="component" value="Unassembled WGS sequence"/>
</dbReference>
<evidence type="ECO:0000313" key="10">
    <source>
        <dbReference type="Proteomes" id="UP000033999"/>
    </source>
</evidence>
<feature type="binding site" evidence="6">
    <location>
        <position position="195"/>
    </location>
    <ligand>
        <name>a divalent metal cation</name>
        <dbReference type="ChEBI" id="CHEBI:60240"/>
        <label>2</label>
        <note>catalytic</note>
    </ligand>
</feature>
<evidence type="ECO:0000256" key="5">
    <source>
        <dbReference type="ARBA" id="ARBA00022801"/>
    </source>
</evidence>
<dbReference type="AlphaFoldDB" id="A0A0G1MGA6"/>
<dbReference type="InterPro" id="IPR001714">
    <property type="entry name" value="Pept_M24_MAP"/>
</dbReference>
<dbReference type="SUPFAM" id="SSF55920">
    <property type="entry name" value="Creatinase/aminopeptidase"/>
    <property type="match status" value="1"/>
</dbReference>
<evidence type="ECO:0000256" key="1">
    <source>
        <dbReference type="ARBA" id="ARBA00002521"/>
    </source>
</evidence>
<evidence type="ECO:0000256" key="7">
    <source>
        <dbReference type="RuleBase" id="RU003653"/>
    </source>
</evidence>
<feature type="binding site" evidence="6">
    <location>
        <position position="260"/>
    </location>
    <ligand>
        <name>a divalent metal cation</name>
        <dbReference type="ChEBI" id="CHEBI:60240"/>
        <label>2</label>
        <note>catalytic</note>
    </ligand>
</feature>
<proteinExistence type="inferred from homology"/>